<dbReference type="EMBL" id="LT629745">
    <property type="protein sequence ID" value="SDR84885.1"/>
    <property type="molecule type" value="Genomic_DNA"/>
</dbReference>
<keyword evidence="1" id="KW-0175">Coiled coil</keyword>
<feature type="coiled-coil region" evidence="1">
    <location>
        <begin position="33"/>
        <end position="119"/>
    </location>
</feature>
<evidence type="ECO:0008006" key="4">
    <source>
        <dbReference type="Google" id="ProtNLM"/>
    </source>
</evidence>
<proteinExistence type="predicted"/>
<evidence type="ECO:0000256" key="1">
    <source>
        <dbReference type="SAM" id="Coils"/>
    </source>
</evidence>
<gene>
    <name evidence="2" type="ORF">SAMN04488552_1262</name>
</gene>
<organism evidence="2 3">
    <name type="scientific">Christiangramia echinicola</name>
    <dbReference type="NCBI Taxonomy" id="279359"/>
    <lineage>
        <taxon>Bacteria</taxon>
        <taxon>Pseudomonadati</taxon>
        <taxon>Bacteroidota</taxon>
        <taxon>Flavobacteriia</taxon>
        <taxon>Flavobacteriales</taxon>
        <taxon>Flavobacteriaceae</taxon>
        <taxon>Christiangramia</taxon>
    </lineage>
</organism>
<dbReference type="RefSeq" id="WP_089661728.1">
    <property type="nucleotide sequence ID" value="NZ_LT629745.1"/>
</dbReference>
<dbReference type="Proteomes" id="UP000198858">
    <property type="component" value="Chromosome I"/>
</dbReference>
<reference evidence="2 3" key="1">
    <citation type="submission" date="2016-10" db="EMBL/GenBank/DDBJ databases">
        <authorList>
            <person name="Varghese N."/>
            <person name="Submissions S."/>
        </authorList>
    </citation>
    <scope>NUCLEOTIDE SEQUENCE [LARGE SCALE GENOMIC DNA]</scope>
    <source>
        <strain evidence="2 3">Mar_2010_102</strain>
    </source>
</reference>
<evidence type="ECO:0000313" key="2">
    <source>
        <dbReference type="EMBL" id="SDR84885.1"/>
    </source>
</evidence>
<accession>A0A1H1MEV6</accession>
<keyword evidence="3" id="KW-1185">Reference proteome</keyword>
<dbReference type="AlphaFoldDB" id="A0A1H1MEV6"/>
<protein>
    <recommendedName>
        <fullName evidence="4">Chromosome partitioning protein ParA</fullName>
    </recommendedName>
</protein>
<sequence>MMTEKKNNTALKILTGILAVALVALSIYTIKFYNEEKENKEILQKEKSVIEDELNELIVKYDDAIEENEIMDQDLVNARDRISRLLDSVKDNEANLVLISRYRREIGNLKAEKDRLFRVVDSLSTENQMLSTSLDSTSVALQERTKFSDSLKTTNQSLSTKVDKASKLKITSLSGEGVIVRNSGKLVKNDNNRRVDQIRTCFTITANDLSEAGEKNMYVQVYNPENELVGDEIVVQHEGGTMVYSAASKVFYENEELDVCILAKTIEDRLLEGNYKVYVYNDAMLLGTGSFTLK</sequence>
<name>A0A1H1MEV6_9FLAO</name>
<dbReference type="STRING" id="1250231.SAMN04488552_1262"/>
<evidence type="ECO:0000313" key="3">
    <source>
        <dbReference type="Proteomes" id="UP000198858"/>
    </source>
</evidence>